<dbReference type="GO" id="GO:0003723">
    <property type="term" value="F:RNA binding"/>
    <property type="evidence" value="ECO:0007669"/>
    <property type="project" value="TreeGrafter"/>
</dbReference>
<dbReference type="AlphaFoldDB" id="A0A8C6U6H9"/>
<dbReference type="InterPro" id="IPR036882">
    <property type="entry name" value="Alba-like_dom_sf"/>
</dbReference>
<evidence type="ECO:0000256" key="4">
    <source>
        <dbReference type="SAM" id="MobiDB-lite"/>
    </source>
</evidence>
<feature type="region of interest" description="Disordered" evidence="4">
    <location>
        <begin position="1"/>
        <end position="30"/>
    </location>
</feature>
<dbReference type="PANTHER" id="PTHR13516:SF8">
    <property type="entry name" value="RIBONUCLEASE P PROTEIN SUBUNIT P25-LIKE PROTEIN"/>
    <property type="match status" value="1"/>
</dbReference>
<dbReference type="Ensembl" id="ENSNMLT00000034874.1">
    <property type="protein sequence ID" value="ENSNMLP00000031289.1"/>
    <property type="gene ID" value="ENSNMLG00000019673.1"/>
</dbReference>
<evidence type="ECO:0000313" key="7">
    <source>
        <dbReference type="Proteomes" id="UP000694523"/>
    </source>
</evidence>
<keyword evidence="7" id="KW-1185">Reference proteome</keyword>
<dbReference type="PANTHER" id="PTHR13516">
    <property type="entry name" value="RIBONUCLEASE P SUBUNIT P25"/>
    <property type="match status" value="1"/>
</dbReference>
<dbReference type="SUPFAM" id="SSF82704">
    <property type="entry name" value="AlbA-like"/>
    <property type="match status" value="1"/>
</dbReference>
<comment type="similarity">
    <text evidence="2">Belongs to the histone-like Alba family.</text>
</comment>
<dbReference type="Proteomes" id="UP000694523">
    <property type="component" value="Unplaced"/>
</dbReference>
<keyword evidence="3" id="KW-0539">Nucleus</keyword>
<evidence type="ECO:0000313" key="6">
    <source>
        <dbReference type="Ensembl" id="ENSNMLP00000031289.1"/>
    </source>
</evidence>
<protein>
    <recommendedName>
        <fullName evidence="5">DNA/RNA-binding protein Alba-like domain-containing protein</fullName>
    </recommendedName>
</protein>
<feature type="compositionally biased region" description="Basic and acidic residues" evidence="4">
    <location>
        <begin position="81"/>
        <end position="92"/>
    </location>
</feature>
<reference evidence="6" key="2">
    <citation type="submission" date="2025-09" db="UniProtKB">
        <authorList>
            <consortium name="Ensembl"/>
        </authorList>
    </citation>
    <scope>IDENTIFICATION</scope>
</reference>
<accession>A0A8C6U6H9</accession>
<dbReference type="GO" id="GO:0005634">
    <property type="term" value="C:nucleus"/>
    <property type="evidence" value="ECO:0007669"/>
    <property type="project" value="UniProtKB-SubCell"/>
</dbReference>
<dbReference type="InterPro" id="IPR051958">
    <property type="entry name" value="Alba-like_NAB"/>
</dbReference>
<name>A0A8C6U6H9_9GOBI</name>
<feature type="domain" description="DNA/RNA-binding protein Alba-like" evidence="5">
    <location>
        <begin position="33"/>
        <end position="133"/>
    </location>
</feature>
<comment type="subcellular location">
    <subcellularLocation>
        <location evidence="1">Nucleus</location>
    </subcellularLocation>
</comment>
<dbReference type="GO" id="GO:0000172">
    <property type="term" value="C:ribonuclease MRP complex"/>
    <property type="evidence" value="ECO:0007669"/>
    <property type="project" value="TreeGrafter"/>
</dbReference>
<evidence type="ECO:0000256" key="1">
    <source>
        <dbReference type="ARBA" id="ARBA00004123"/>
    </source>
</evidence>
<evidence type="ECO:0000259" key="5">
    <source>
        <dbReference type="Pfam" id="PF01918"/>
    </source>
</evidence>
<organism evidence="6 7">
    <name type="scientific">Neogobius melanostomus</name>
    <name type="common">round goby</name>
    <dbReference type="NCBI Taxonomy" id="47308"/>
    <lineage>
        <taxon>Eukaryota</taxon>
        <taxon>Metazoa</taxon>
        <taxon>Chordata</taxon>
        <taxon>Craniata</taxon>
        <taxon>Vertebrata</taxon>
        <taxon>Euteleostomi</taxon>
        <taxon>Actinopterygii</taxon>
        <taxon>Neopterygii</taxon>
        <taxon>Teleostei</taxon>
        <taxon>Neoteleostei</taxon>
        <taxon>Acanthomorphata</taxon>
        <taxon>Gobiaria</taxon>
        <taxon>Gobiiformes</taxon>
        <taxon>Gobioidei</taxon>
        <taxon>Gobiidae</taxon>
        <taxon>Benthophilinae</taxon>
        <taxon>Neogobiini</taxon>
        <taxon>Neogobius</taxon>
    </lineage>
</organism>
<evidence type="ECO:0000256" key="3">
    <source>
        <dbReference type="ARBA" id="ARBA00023242"/>
    </source>
</evidence>
<proteinExistence type="inferred from homology"/>
<sequence>MIKTTAMEKYTLSRSEEQPSVCPFTFLPKDTPQIRVKDGSKIRNLLRFALSRMDPKTEPKTGSRPGPGSQPGSEEPGQEQKSPDQTESRAGPESRCVVFTALGKAASKAITCAEIVKRRVPGLHQVTQLSHSSILDSWDPLDPGLGLDSLTVTRKSPCIWIVLSAAPLDRCTLGYQTPGRHDDLWANQEPGAWPRQCTNREAERGEGAGPGHTEIPDLRRNNDRTQAWIGLCGRYIDLLMYHNIL</sequence>
<feature type="region of interest" description="Disordered" evidence="4">
    <location>
        <begin position="47"/>
        <end position="93"/>
    </location>
</feature>
<dbReference type="InterPro" id="IPR002775">
    <property type="entry name" value="DNA/RNA-bd_Alba-like"/>
</dbReference>
<feature type="compositionally biased region" description="Low complexity" evidence="4">
    <location>
        <begin position="62"/>
        <end position="75"/>
    </location>
</feature>
<dbReference type="Pfam" id="PF01918">
    <property type="entry name" value="Alba"/>
    <property type="match status" value="1"/>
</dbReference>
<dbReference type="GO" id="GO:0001682">
    <property type="term" value="P:tRNA 5'-leader removal"/>
    <property type="evidence" value="ECO:0007669"/>
    <property type="project" value="TreeGrafter"/>
</dbReference>
<dbReference type="Gene3D" id="3.30.110.20">
    <property type="entry name" value="Alba-like domain"/>
    <property type="match status" value="1"/>
</dbReference>
<reference evidence="6" key="1">
    <citation type="submission" date="2025-08" db="UniProtKB">
        <authorList>
            <consortium name="Ensembl"/>
        </authorList>
    </citation>
    <scope>IDENTIFICATION</scope>
</reference>
<evidence type="ECO:0000256" key="2">
    <source>
        <dbReference type="ARBA" id="ARBA00008018"/>
    </source>
</evidence>